<protein>
    <submittedName>
        <fullName evidence="5">Glycosyltransferase involved in cell wall bisynthesis</fullName>
    </submittedName>
</protein>
<feature type="domain" description="Glycosyl transferase family 1" evidence="3">
    <location>
        <begin position="192"/>
        <end position="345"/>
    </location>
</feature>
<dbReference type="InterPro" id="IPR001296">
    <property type="entry name" value="Glyco_trans_1"/>
</dbReference>
<evidence type="ECO:0000256" key="1">
    <source>
        <dbReference type="ARBA" id="ARBA00022676"/>
    </source>
</evidence>
<evidence type="ECO:0000256" key="2">
    <source>
        <dbReference type="ARBA" id="ARBA00022679"/>
    </source>
</evidence>
<reference evidence="6" key="1">
    <citation type="submission" date="2017-04" db="EMBL/GenBank/DDBJ databases">
        <authorList>
            <person name="Varghese N."/>
            <person name="Submissions S."/>
        </authorList>
    </citation>
    <scope>NUCLEOTIDE SEQUENCE [LARGE SCALE GENOMIC DNA]</scope>
    <source>
        <strain evidence="6">DSM 44073</strain>
    </source>
</reference>
<sequence>MTGMRIALVSSRTGRTARGTAVTGLARALVGSGHDAVVYTRKDAAHLAERERTEDGYEVVRVALGQARPMSEDAAWSYTNELARFLDRDWHESPPDIAHTHGTMAGLAALLATREQKVPVVHTHDEPDPERERVERLVCRHAGRVVATSNDQVTGLCRIGVPRSRITVVPAGVDDREITGTTERRPGLVSLLGIGELRSGHGFDTVVAAMADVRDARLVIAAPVETLDRKTSQEANRLRQLAVQLGVGDRVSVVGAATRADVIGLLRSADLMVTTPRQDPAGVFALEAMAHGLPVVASAVGALADAVVDGVTGRLVPPGDVPALALTLRELVANSTRREAFGIAGADRVRARYGWTRVVNDTVLVYRRAQFVHA</sequence>
<gene>
    <name evidence="5" type="ORF">SAMN05660733_00325</name>
</gene>
<dbReference type="Proteomes" id="UP000192840">
    <property type="component" value="Unassembled WGS sequence"/>
</dbReference>
<keyword evidence="2 5" id="KW-0808">Transferase</keyword>
<dbReference type="InterPro" id="IPR028098">
    <property type="entry name" value="Glyco_trans_4-like_N"/>
</dbReference>
<dbReference type="Pfam" id="PF13579">
    <property type="entry name" value="Glyco_trans_4_4"/>
    <property type="match status" value="1"/>
</dbReference>
<evidence type="ECO:0000259" key="4">
    <source>
        <dbReference type="Pfam" id="PF13579"/>
    </source>
</evidence>
<dbReference type="SUPFAM" id="SSF53756">
    <property type="entry name" value="UDP-Glycosyltransferase/glycogen phosphorylase"/>
    <property type="match status" value="1"/>
</dbReference>
<dbReference type="Pfam" id="PF00534">
    <property type="entry name" value="Glycos_transf_1"/>
    <property type="match status" value="1"/>
</dbReference>
<dbReference type="Gene3D" id="3.40.50.2000">
    <property type="entry name" value="Glycogen Phosphorylase B"/>
    <property type="match status" value="2"/>
</dbReference>
<keyword evidence="6" id="KW-1185">Reference proteome</keyword>
<dbReference type="GO" id="GO:0016757">
    <property type="term" value="F:glycosyltransferase activity"/>
    <property type="evidence" value="ECO:0007669"/>
    <property type="project" value="UniProtKB-KW"/>
</dbReference>
<dbReference type="PANTHER" id="PTHR12526:SF635">
    <property type="entry name" value="GLYCOSYL TRANSFERASE GROUP 1"/>
    <property type="match status" value="1"/>
</dbReference>
<keyword evidence="1" id="KW-0328">Glycosyltransferase</keyword>
<dbReference type="EMBL" id="FWYC01000003">
    <property type="protein sequence ID" value="SMC53600.1"/>
    <property type="molecule type" value="Genomic_DNA"/>
</dbReference>
<dbReference type="PANTHER" id="PTHR12526">
    <property type="entry name" value="GLYCOSYLTRANSFERASE"/>
    <property type="match status" value="1"/>
</dbReference>
<organism evidence="5 6">
    <name type="scientific">Lentzea albidocapillata</name>
    <dbReference type="NCBI Taxonomy" id="40571"/>
    <lineage>
        <taxon>Bacteria</taxon>
        <taxon>Bacillati</taxon>
        <taxon>Actinomycetota</taxon>
        <taxon>Actinomycetes</taxon>
        <taxon>Pseudonocardiales</taxon>
        <taxon>Pseudonocardiaceae</taxon>
        <taxon>Lentzea</taxon>
    </lineage>
</organism>
<accession>A0A1W1ZYY1</accession>
<dbReference type="AlphaFoldDB" id="A0A1W1ZYY1"/>
<feature type="domain" description="Glycosyltransferase subfamily 4-like N-terminal" evidence="4">
    <location>
        <begin position="19"/>
        <end position="172"/>
    </location>
</feature>
<evidence type="ECO:0000313" key="6">
    <source>
        <dbReference type="Proteomes" id="UP000192840"/>
    </source>
</evidence>
<dbReference type="STRING" id="40571.SAMN05660733_00325"/>
<evidence type="ECO:0000313" key="5">
    <source>
        <dbReference type="EMBL" id="SMC53600.1"/>
    </source>
</evidence>
<dbReference type="eggNOG" id="COG0297">
    <property type="taxonomic scope" value="Bacteria"/>
</dbReference>
<evidence type="ECO:0000259" key="3">
    <source>
        <dbReference type="Pfam" id="PF00534"/>
    </source>
</evidence>
<proteinExistence type="predicted"/>
<name>A0A1W1ZYY1_9PSEU</name>